<dbReference type="AlphaFoldDB" id="A0A1C6RSZ9"/>
<dbReference type="GO" id="GO:0016740">
    <property type="term" value="F:transferase activity"/>
    <property type="evidence" value="ECO:0007669"/>
    <property type="project" value="UniProtKB-KW"/>
</dbReference>
<dbReference type="InterPro" id="IPR011009">
    <property type="entry name" value="Kinase-like_dom_sf"/>
</dbReference>
<evidence type="ECO:0000259" key="1">
    <source>
        <dbReference type="Pfam" id="PF01636"/>
    </source>
</evidence>
<keyword evidence="2" id="KW-0808">Transferase</keyword>
<gene>
    <name evidence="2" type="ORF">GA0070624_1931</name>
</gene>
<dbReference type="InterPro" id="IPR002575">
    <property type="entry name" value="Aminoglycoside_PTrfase"/>
</dbReference>
<accession>A0A1C6RSZ9</accession>
<dbReference type="Proteomes" id="UP000199413">
    <property type="component" value="Unassembled WGS sequence"/>
</dbReference>
<name>A0A1C6RSZ9_9ACTN</name>
<dbReference type="STRING" id="568872.GA0070624_1931"/>
<dbReference type="SUPFAM" id="SSF56112">
    <property type="entry name" value="Protein kinase-like (PK-like)"/>
    <property type="match status" value="1"/>
</dbReference>
<proteinExistence type="predicted"/>
<dbReference type="Pfam" id="PF01636">
    <property type="entry name" value="APH"/>
    <property type="match status" value="1"/>
</dbReference>
<dbReference type="OrthoDB" id="101887at2"/>
<reference evidence="3" key="1">
    <citation type="submission" date="2016-06" db="EMBL/GenBank/DDBJ databases">
        <authorList>
            <person name="Varghese N."/>
            <person name="Submissions Spin"/>
        </authorList>
    </citation>
    <scope>NUCLEOTIDE SEQUENCE [LARGE SCALE GENOMIC DNA]</scope>
    <source>
        <strain evidence="3">DSM 45431</strain>
    </source>
</reference>
<protein>
    <submittedName>
        <fullName evidence="2">Phosphotransferase enzyme family protein</fullName>
    </submittedName>
</protein>
<feature type="domain" description="Aminoglycoside phosphotransferase" evidence="1">
    <location>
        <begin position="134"/>
        <end position="334"/>
    </location>
</feature>
<organism evidence="2 3">
    <name type="scientific">Micromonospora rhizosphaerae</name>
    <dbReference type="NCBI Taxonomy" id="568872"/>
    <lineage>
        <taxon>Bacteria</taxon>
        <taxon>Bacillati</taxon>
        <taxon>Actinomycetota</taxon>
        <taxon>Actinomycetes</taxon>
        <taxon>Micromonosporales</taxon>
        <taxon>Micromonosporaceae</taxon>
        <taxon>Micromonospora</taxon>
    </lineage>
</organism>
<keyword evidence="3" id="KW-1185">Reference proteome</keyword>
<dbReference type="EMBL" id="FMHV01000002">
    <property type="protein sequence ID" value="SCL20163.1"/>
    <property type="molecule type" value="Genomic_DNA"/>
</dbReference>
<dbReference type="RefSeq" id="WP_091339123.1">
    <property type="nucleotide sequence ID" value="NZ_FMHV01000002.1"/>
</dbReference>
<evidence type="ECO:0000313" key="3">
    <source>
        <dbReference type="Proteomes" id="UP000199413"/>
    </source>
</evidence>
<sequence>MSRTVTLVLVDHAGVPLGALPPYDLPEPWWQEVASVVAEARRRHGLDVAVLRLLAADRPEPPGGHVTYLGEVPGRPSVPLDPVSVDLSPEPLRAPWAEPGGPARSLAWATAELRRLGRPATVVAQQRAWNLSAIWRLDGDGGSAWLKQVPAFLRHEAAVLRWLGHAVPGTAPTLLADDGSGRMLLDHVPGDDRYEAGSDERAAIAADHHAIQLRAAGDVARLVAAGLPDRRGSALARWIRAALAPHDPSIVADLLTGLDARLEEVRRFGLPDTLVHGDLHPGNVRSDGERRVIIDWGDSFVGHPAFDILRLTETLDPATAGPLLEAWAARWRADVPGCDPERAVTLLRPVAALRLAAVFAMFLAGIEPSERPFHVNDVPACLDRAALTSFPEGQAAVRPLP</sequence>
<evidence type="ECO:0000313" key="2">
    <source>
        <dbReference type="EMBL" id="SCL20163.1"/>
    </source>
</evidence>
<dbReference type="Gene3D" id="3.90.1200.10">
    <property type="match status" value="1"/>
</dbReference>